<gene>
    <name evidence="3" type="ORF">C7Y71_001910</name>
</gene>
<feature type="domain" description="CHASE2" evidence="2">
    <location>
        <begin position="49"/>
        <end position="309"/>
    </location>
</feature>
<dbReference type="EMBL" id="CP033459">
    <property type="protein sequence ID" value="QFQ11876.1"/>
    <property type="molecule type" value="Genomic_DNA"/>
</dbReference>
<dbReference type="Proteomes" id="UP000249375">
    <property type="component" value="Chromosome"/>
</dbReference>
<dbReference type="KEGG" id="alq:C7Y71_001910"/>
<organism evidence="3 4">
    <name type="scientific">Pseudoprevotella muciniphila</name>
    <dbReference type="NCBI Taxonomy" id="2133944"/>
    <lineage>
        <taxon>Bacteria</taxon>
        <taxon>Pseudomonadati</taxon>
        <taxon>Bacteroidota</taxon>
        <taxon>Bacteroidia</taxon>
        <taxon>Bacteroidales</taxon>
        <taxon>Prevotellaceae</taxon>
        <taxon>Pseudoprevotella</taxon>
    </lineage>
</organism>
<keyword evidence="1" id="KW-0472">Membrane</keyword>
<protein>
    <submittedName>
        <fullName evidence="3">CHASE2 domain-containing protein</fullName>
    </submittedName>
</protein>
<dbReference type="OrthoDB" id="9803535at2"/>
<dbReference type="InterPro" id="IPR007890">
    <property type="entry name" value="CHASE2"/>
</dbReference>
<feature type="transmembrane region" description="Helical" evidence="1">
    <location>
        <begin position="331"/>
        <end position="349"/>
    </location>
</feature>
<keyword evidence="1" id="KW-0812">Transmembrane</keyword>
<dbReference type="Pfam" id="PF05226">
    <property type="entry name" value="CHASE2"/>
    <property type="match status" value="1"/>
</dbReference>
<feature type="transmembrane region" description="Helical" evidence="1">
    <location>
        <begin position="369"/>
        <end position="391"/>
    </location>
</feature>
<evidence type="ECO:0000259" key="2">
    <source>
        <dbReference type="SMART" id="SM01080"/>
    </source>
</evidence>
<keyword evidence="1" id="KW-1133">Transmembrane helix</keyword>
<accession>A0A5P8E4M4</accession>
<dbReference type="SMART" id="SM01080">
    <property type="entry name" value="CHASE2"/>
    <property type="match status" value="1"/>
</dbReference>
<sequence length="412" mass="47024">MKSTLIHILSTIGFFDVLSLLILCTPLALFFNLSKLDPTYWLSNFSTNHNQLTTKTLYEIYNANHNGDDEINEILTLVDVKDITSRKKLATLIDTIYNMNPIGIAVDFMFPSPQEVSTDRALVETVKKVKDKTFFAYMLKDFDKQSNSFCNSEHSFFLNPNYPEWFCDSVKEGYANMKNNGTSESVWKYSVVEKINNKKVFSLPAMLIGEECFNDYQPHESYIINYKRINVKKLSPDSLDYNKIKDHFVIVGSYKYSGDRFDSPLGMIPGMLVHAYIVQSINCDTVTEQSPTGNFRMTVTALLILIIVLILTDVFVYFLRIKCNYTFGAMIIDGIFPSIFIGIIAVVLVKAYSYHLLMDNNVFAHGQSAINGILIAAAIIKVIYTSLIIYLSRHKTCNRICSFSIYYKINNH</sequence>
<name>A0A5P8E4M4_9BACT</name>
<feature type="transmembrane region" description="Helical" evidence="1">
    <location>
        <begin position="299"/>
        <end position="319"/>
    </location>
</feature>
<dbReference type="RefSeq" id="WP_111897749.1">
    <property type="nucleotide sequence ID" value="NZ_CP033459.1"/>
</dbReference>
<dbReference type="AlphaFoldDB" id="A0A5P8E4M4"/>
<reference evidence="3 4" key="1">
    <citation type="submission" date="2018-11" db="EMBL/GenBank/DDBJ databases">
        <authorList>
            <person name="Na S.W."/>
            <person name="Baik M."/>
        </authorList>
    </citation>
    <scope>NUCLEOTIDE SEQUENCE [LARGE SCALE GENOMIC DNA]</scope>
    <source>
        <strain evidence="3 4">E39</strain>
    </source>
</reference>
<evidence type="ECO:0000256" key="1">
    <source>
        <dbReference type="SAM" id="Phobius"/>
    </source>
</evidence>
<evidence type="ECO:0000313" key="3">
    <source>
        <dbReference type="EMBL" id="QFQ11876.1"/>
    </source>
</evidence>
<proteinExistence type="predicted"/>
<keyword evidence="4" id="KW-1185">Reference proteome</keyword>
<feature type="transmembrane region" description="Helical" evidence="1">
    <location>
        <begin position="12"/>
        <end position="33"/>
    </location>
</feature>
<evidence type="ECO:0000313" key="4">
    <source>
        <dbReference type="Proteomes" id="UP000249375"/>
    </source>
</evidence>